<evidence type="ECO:0000256" key="3">
    <source>
        <dbReference type="ARBA" id="ARBA00022679"/>
    </source>
</evidence>
<dbReference type="AlphaFoldDB" id="A0A913ZST5"/>
<sequence length="474" mass="53646">MGSMQHLRTPVQALRRAQAVVICRSRRSIKPSTELLQMLPDLYEIYNETQPHRAGQRRRRKLHWALLPRSLDLSSWCHFCNLKDGAVSARYSTQAATLPDAPVLSSDTTHATRLGNVSATNVCEESKLNCMQNVSEGYKNKSLNARLSLEEVLTRLQSNPDVMSVHRIWQVQGLGEEIQQRQLNGKPVPDGINALDLDHLLGLQSKTSRKKFINFLVKKDKLKRKKTEEQASRLKCKALESSALQEPELTVHNTFVRHGQDVAEDAANGWNLARSLMFGPPIVFDLSYDHRMNRREIINTILQLNRVLSANKTLRDPFHVHFTSVAGDGHAEQELKRVHGEHFDNLMVSIAEMPPQCVFPNEELVYLTADSPNVLTSYDPNKIYIIGGFVDRAVKSRVSLGKAEEAGIPHARLPLDEHLRWHQSTKNLTLDQMMDILSELRASGDWGRALQHVPSRKHLGRKHVSTMDICTLTS</sequence>
<evidence type="ECO:0000256" key="6">
    <source>
        <dbReference type="ARBA" id="ARBA00022946"/>
    </source>
</evidence>
<keyword evidence="8" id="KW-0496">Mitochondrion</keyword>
<reference evidence="11" key="1">
    <citation type="submission" date="2022-11" db="UniProtKB">
        <authorList>
            <consortium name="EnsemblMetazoa"/>
        </authorList>
    </citation>
    <scope>IDENTIFICATION</scope>
</reference>
<dbReference type="GO" id="GO:0097745">
    <property type="term" value="P:mitochondrial tRNA 5'-end processing"/>
    <property type="evidence" value="ECO:0007669"/>
    <property type="project" value="TreeGrafter"/>
</dbReference>
<evidence type="ECO:0000256" key="4">
    <source>
        <dbReference type="ARBA" id="ARBA00022691"/>
    </source>
</evidence>
<dbReference type="GO" id="GO:0000049">
    <property type="term" value="F:tRNA binding"/>
    <property type="evidence" value="ECO:0007669"/>
    <property type="project" value="TreeGrafter"/>
</dbReference>
<dbReference type="PANTHER" id="PTHR13563:SF5">
    <property type="entry name" value="TRNA METHYLTRANSFERASE 10 HOMOLOG C"/>
    <property type="match status" value="1"/>
</dbReference>
<dbReference type="RefSeq" id="XP_038054141.1">
    <property type="nucleotide sequence ID" value="XM_038198213.1"/>
</dbReference>
<dbReference type="GO" id="GO:0005739">
    <property type="term" value="C:mitochondrion"/>
    <property type="evidence" value="ECO:0007669"/>
    <property type="project" value="UniProtKB-SubCell"/>
</dbReference>
<dbReference type="Gene3D" id="3.40.1280.30">
    <property type="match status" value="1"/>
</dbReference>
<name>A0A913ZST5_PATMI</name>
<dbReference type="InterPro" id="IPR038459">
    <property type="entry name" value="MT_TRM10-typ_sf"/>
</dbReference>
<dbReference type="GO" id="GO:0005654">
    <property type="term" value="C:nucleoplasm"/>
    <property type="evidence" value="ECO:0007669"/>
    <property type="project" value="TreeGrafter"/>
</dbReference>
<keyword evidence="3" id="KW-0808">Transferase</keyword>
<dbReference type="GeneID" id="119726500"/>
<dbReference type="InterPro" id="IPR025812">
    <property type="entry name" value="Trm10_C_MTase_dom"/>
</dbReference>
<keyword evidence="6" id="KW-0809">Transit peptide</keyword>
<dbReference type="OrthoDB" id="9976048at2759"/>
<evidence type="ECO:0000256" key="2">
    <source>
        <dbReference type="ARBA" id="ARBA00022603"/>
    </source>
</evidence>
<evidence type="ECO:0000256" key="7">
    <source>
        <dbReference type="ARBA" id="ARBA00023054"/>
    </source>
</evidence>
<evidence type="ECO:0000313" key="11">
    <source>
        <dbReference type="EnsemblMetazoa" id="XP_038054141.1"/>
    </source>
</evidence>
<keyword evidence="4" id="KW-0949">S-adenosyl-L-methionine</keyword>
<comment type="subcellular location">
    <subcellularLocation>
        <location evidence="1">Mitochondrion</location>
    </subcellularLocation>
</comment>
<dbReference type="GO" id="GO:0070131">
    <property type="term" value="P:positive regulation of mitochondrial translation"/>
    <property type="evidence" value="ECO:0007669"/>
    <property type="project" value="TreeGrafter"/>
</dbReference>
<dbReference type="InterPro" id="IPR007356">
    <property type="entry name" value="tRNA_m1G_MeTrfase_euk"/>
</dbReference>
<keyword evidence="2" id="KW-0489">Methyltransferase</keyword>
<organism evidence="11 12">
    <name type="scientific">Patiria miniata</name>
    <name type="common">Bat star</name>
    <name type="synonym">Asterina miniata</name>
    <dbReference type="NCBI Taxonomy" id="46514"/>
    <lineage>
        <taxon>Eukaryota</taxon>
        <taxon>Metazoa</taxon>
        <taxon>Echinodermata</taxon>
        <taxon>Eleutherozoa</taxon>
        <taxon>Asterozoa</taxon>
        <taxon>Asteroidea</taxon>
        <taxon>Valvatacea</taxon>
        <taxon>Valvatida</taxon>
        <taxon>Asterinidae</taxon>
        <taxon>Patiria</taxon>
    </lineage>
</organism>
<feature type="domain" description="SAM-dependent MTase TRM10-type" evidence="10">
    <location>
        <begin position="268"/>
        <end position="460"/>
    </location>
</feature>
<dbReference type="PANTHER" id="PTHR13563">
    <property type="entry name" value="TRNA (GUANINE-9-) METHYLTRANSFERASE"/>
    <property type="match status" value="1"/>
</dbReference>
<keyword evidence="7" id="KW-0175">Coiled coil</keyword>
<evidence type="ECO:0000313" key="12">
    <source>
        <dbReference type="Proteomes" id="UP000887568"/>
    </source>
</evidence>
<dbReference type="InterPro" id="IPR028564">
    <property type="entry name" value="MT_TRM10-typ"/>
</dbReference>
<dbReference type="EnsemblMetazoa" id="XM_038198213.1">
    <property type="protein sequence ID" value="XP_038054141.1"/>
    <property type="gene ID" value="LOC119726500"/>
</dbReference>
<dbReference type="GO" id="GO:0008168">
    <property type="term" value="F:methyltransferase activity"/>
    <property type="evidence" value="ECO:0007669"/>
    <property type="project" value="UniProtKB-KW"/>
</dbReference>
<dbReference type="GO" id="GO:0032259">
    <property type="term" value="P:methylation"/>
    <property type="evidence" value="ECO:0007669"/>
    <property type="project" value="UniProtKB-KW"/>
</dbReference>
<accession>A0A913ZST5</accession>
<proteinExistence type="predicted"/>
<dbReference type="OMA" id="NMRYERY"/>
<dbReference type="PROSITE" id="PS51675">
    <property type="entry name" value="SAM_MT_TRM10"/>
    <property type="match status" value="1"/>
</dbReference>
<dbReference type="Proteomes" id="UP000887568">
    <property type="component" value="Unplaced"/>
</dbReference>
<evidence type="ECO:0000256" key="5">
    <source>
        <dbReference type="ARBA" id="ARBA00022694"/>
    </source>
</evidence>
<keyword evidence="12" id="KW-1185">Reference proteome</keyword>
<protein>
    <recommendedName>
        <fullName evidence="9">RNA (guanine-9-)-methyltransferase domain-containing protein 1</fullName>
    </recommendedName>
</protein>
<evidence type="ECO:0000256" key="8">
    <source>
        <dbReference type="ARBA" id="ARBA00023128"/>
    </source>
</evidence>
<keyword evidence="5" id="KW-0819">tRNA processing</keyword>
<dbReference type="CDD" id="cd18102">
    <property type="entry name" value="Trm10_MRRP1"/>
    <property type="match status" value="1"/>
</dbReference>
<evidence type="ECO:0000256" key="9">
    <source>
        <dbReference type="ARBA" id="ARBA00029803"/>
    </source>
</evidence>
<evidence type="ECO:0000256" key="1">
    <source>
        <dbReference type="ARBA" id="ARBA00004173"/>
    </source>
</evidence>
<evidence type="ECO:0000259" key="10">
    <source>
        <dbReference type="PROSITE" id="PS51675"/>
    </source>
</evidence>